<comment type="caution">
    <text evidence="1">The sequence shown here is derived from an EMBL/GenBank/DDBJ whole genome shotgun (WGS) entry which is preliminary data.</text>
</comment>
<evidence type="ECO:0000313" key="2">
    <source>
        <dbReference type="Proteomes" id="UP001597055"/>
    </source>
</evidence>
<dbReference type="EMBL" id="JBHTII010000001">
    <property type="protein sequence ID" value="MFD0790906.1"/>
    <property type="molecule type" value="Genomic_DNA"/>
</dbReference>
<gene>
    <name evidence="1" type="ORF">ACFQ0P_10890</name>
</gene>
<organism evidence="1 2">
    <name type="scientific">Microbacterium insulae</name>
    <dbReference type="NCBI Taxonomy" id="483014"/>
    <lineage>
        <taxon>Bacteria</taxon>
        <taxon>Bacillati</taxon>
        <taxon>Actinomycetota</taxon>
        <taxon>Actinomycetes</taxon>
        <taxon>Micrococcales</taxon>
        <taxon>Microbacteriaceae</taxon>
        <taxon>Microbacterium</taxon>
    </lineage>
</organism>
<dbReference type="Proteomes" id="UP001597055">
    <property type="component" value="Unassembled WGS sequence"/>
</dbReference>
<protein>
    <submittedName>
        <fullName evidence="1">DUF2867 domain-containing protein</fullName>
    </submittedName>
</protein>
<proteinExistence type="predicted"/>
<name>A0ABW3AJD2_9MICO</name>
<reference evidence="2" key="1">
    <citation type="journal article" date="2019" name="Int. J. Syst. Evol. Microbiol.">
        <title>The Global Catalogue of Microorganisms (GCM) 10K type strain sequencing project: providing services to taxonomists for standard genome sequencing and annotation.</title>
        <authorList>
            <consortium name="The Broad Institute Genomics Platform"/>
            <consortium name="The Broad Institute Genome Sequencing Center for Infectious Disease"/>
            <person name="Wu L."/>
            <person name="Ma J."/>
        </authorList>
    </citation>
    <scope>NUCLEOTIDE SEQUENCE [LARGE SCALE GENOMIC DNA]</scope>
    <source>
        <strain evidence="2">CCUG 54523</strain>
    </source>
</reference>
<keyword evidence="2" id="KW-1185">Reference proteome</keyword>
<accession>A0ABW3AJD2</accession>
<dbReference type="RefSeq" id="WP_204978723.1">
    <property type="nucleotide sequence ID" value="NZ_JBHTII010000001.1"/>
</dbReference>
<evidence type="ECO:0000313" key="1">
    <source>
        <dbReference type="EMBL" id="MFD0790906.1"/>
    </source>
</evidence>
<sequence>MRQPAFWSLALADISDPDYTQVWIDVLPAHATADPAAWARNLFSPASLPRWLSSAILVASLLRRREGRRCEAFAVRRVEGEEALVSVDARRIDMRVGVGVDEERALVRVVTAMRFKGRGARLWSLPVRMSLALLMRGMIARARRELSGVTR</sequence>